<dbReference type="EMBL" id="WVIE01000010">
    <property type="protein sequence ID" value="NDJ17795.1"/>
    <property type="molecule type" value="Genomic_DNA"/>
</dbReference>
<feature type="transmembrane region" description="Helical" evidence="1">
    <location>
        <begin position="6"/>
        <end position="25"/>
    </location>
</feature>
<name>A0A8J8CLI7_9CYAN</name>
<protein>
    <submittedName>
        <fullName evidence="2">Uncharacterized protein</fullName>
    </submittedName>
</protein>
<proteinExistence type="predicted"/>
<keyword evidence="1" id="KW-0472">Membrane</keyword>
<keyword evidence="1" id="KW-0812">Transmembrane</keyword>
<keyword evidence="3" id="KW-1185">Reference proteome</keyword>
<sequence length="104" mass="11780">MSHPVWHEYLKLVSFFASVLGLYLVGNRKSKNDADAADQTLFALSFAYWIVHLVAVSAQKWISPDWLVFTLSLKWTAVLSYLLTFSCALSLPMHTISASQRQTE</sequence>
<gene>
    <name evidence="2" type="ORF">GS601_10905</name>
</gene>
<feature type="transmembrane region" description="Helical" evidence="1">
    <location>
        <begin position="67"/>
        <end position="91"/>
    </location>
</feature>
<reference evidence="2" key="1">
    <citation type="submission" date="2019-12" db="EMBL/GenBank/DDBJ databases">
        <title>High-Quality draft genome sequences of three cyanobacteria isolated from the limestone walls of the Old Cathedral of Coimbra.</title>
        <authorList>
            <person name="Tiago I."/>
            <person name="Soares F."/>
            <person name="Portugal A."/>
        </authorList>
    </citation>
    <scope>NUCLEOTIDE SEQUENCE</scope>
    <source>
        <strain evidence="2">A</strain>
    </source>
</reference>
<feature type="transmembrane region" description="Helical" evidence="1">
    <location>
        <begin position="37"/>
        <end position="55"/>
    </location>
</feature>
<organism evidence="2 3">
    <name type="scientific">Myxacorys almedinensis A</name>
    <dbReference type="NCBI Taxonomy" id="2690445"/>
    <lineage>
        <taxon>Bacteria</taxon>
        <taxon>Bacillati</taxon>
        <taxon>Cyanobacteriota</taxon>
        <taxon>Cyanophyceae</taxon>
        <taxon>Leptolyngbyales</taxon>
        <taxon>Leptolyngbyaceae</taxon>
        <taxon>Myxacorys</taxon>
        <taxon>Myxacorys almedinensis</taxon>
    </lineage>
</organism>
<dbReference type="RefSeq" id="WP_162423304.1">
    <property type="nucleotide sequence ID" value="NZ_WVIE01000010.1"/>
</dbReference>
<dbReference type="AlphaFoldDB" id="A0A8J8CLI7"/>
<dbReference type="Proteomes" id="UP000646053">
    <property type="component" value="Unassembled WGS sequence"/>
</dbReference>
<keyword evidence="1" id="KW-1133">Transmembrane helix</keyword>
<evidence type="ECO:0000256" key="1">
    <source>
        <dbReference type="SAM" id="Phobius"/>
    </source>
</evidence>
<evidence type="ECO:0000313" key="2">
    <source>
        <dbReference type="EMBL" id="NDJ17795.1"/>
    </source>
</evidence>
<accession>A0A8J8CLI7</accession>
<evidence type="ECO:0000313" key="3">
    <source>
        <dbReference type="Proteomes" id="UP000646053"/>
    </source>
</evidence>
<comment type="caution">
    <text evidence="2">The sequence shown here is derived from an EMBL/GenBank/DDBJ whole genome shotgun (WGS) entry which is preliminary data.</text>
</comment>